<dbReference type="Pfam" id="PF03747">
    <property type="entry name" value="ADP_ribosyl_GH"/>
    <property type="match status" value="1"/>
</dbReference>
<keyword evidence="1" id="KW-0460">Magnesium</keyword>
<evidence type="ECO:0000313" key="2">
    <source>
        <dbReference type="EMBL" id="OHX63901.1"/>
    </source>
</evidence>
<dbReference type="Gene3D" id="1.10.4080.10">
    <property type="entry name" value="ADP-ribosylation/Crystallin J1"/>
    <property type="match status" value="1"/>
</dbReference>
<evidence type="ECO:0000256" key="1">
    <source>
        <dbReference type="PIRSR" id="PIRSR605502-1"/>
    </source>
</evidence>
<dbReference type="GO" id="GO:0046872">
    <property type="term" value="F:metal ion binding"/>
    <property type="evidence" value="ECO:0007669"/>
    <property type="project" value="UniProtKB-KW"/>
</dbReference>
<dbReference type="STRING" id="915059.NH26_20020"/>
<keyword evidence="3" id="KW-1185">Reference proteome</keyword>
<dbReference type="SUPFAM" id="SSF101478">
    <property type="entry name" value="ADP-ribosylglycohydrolase"/>
    <property type="match status" value="1"/>
</dbReference>
<reference evidence="2 3" key="1">
    <citation type="journal article" date="2012" name="Int. J. Syst. Evol. Microbiol.">
        <title>Flammeovirga pacifica sp. nov., isolated from deep-sea sediment.</title>
        <authorList>
            <person name="Xu H."/>
            <person name="Fu Y."/>
            <person name="Yang N."/>
            <person name="Ding Z."/>
            <person name="Lai Q."/>
            <person name="Zeng R."/>
        </authorList>
    </citation>
    <scope>NUCLEOTIDE SEQUENCE [LARGE SCALE GENOMIC DNA]</scope>
    <source>
        <strain evidence="3">DSM 24597 / LMG 26175 / WPAGA1</strain>
    </source>
</reference>
<proteinExistence type="predicted"/>
<dbReference type="OrthoDB" id="9761704at2"/>
<keyword evidence="1" id="KW-0479">Metal-binding</keyword>
<name>A0A1S1YS95_FLAPC</name>
<comment type="caution">
    <text evidence="2">The sequence shown here is derived from an EMBL/GenBank/DDBJ whole genome shotgun (WGS) entry which is preliminary data.</text>
</comment>
<dbReference type="InterPro" id="IPR036705">
    <property type="entry name" value="Ribosyl_crysJ1_sf"/>
</dbReference>
<accession>A0A1S1YS95</accession>
<dbReference type="InterPro" id="IPR005502">
    <property type="entry name" value="Ribosyl_crysJ1"/>
</dbReference>
<dbReference type="EMBL" id="JRYR02000002">
    <property type="protein sequence ID" value="OHX63901.1"/>
    <property type="molecule type" value="Genomic_DNA"/>
</dbReference>
<dbReference type="Proteomes" id="UP000179797">
    <property type="component" value="Unassembled WGS sequence"/>
</dbReference>
<organism evidence="2 3">
    <name type="scientific">Flammeovirga pacifica</name>
    <dbReference type="NCBI Taxonomy" id="915059"/>
    <lineage>
        <taxon>Bacteria</taxon>
        <taxon>Pseudomonadati</taxon>
        <taxon>Bacteroidota</taxon>
        <taxon>Cytophagia</taxon>
        <taxon>Cytophagales</taxon>
        <taxon>Flammeovirgaceae</taxon>
        <taxon>Flammeovirga</taxon>
    </lineage>
</organism>
<comment type="cofactor">
    <cofactor evidence="1">
        <name>Mg(2+)</name>
        <dbReference type="ChEBI" id="CHEBI:18420"/>
    </cofactor>
    <text evidence="1">Binds 2 magnesium ions per subunit.</text>
</comment>
<evidence type="ECO:0008006" key="4">
    <source>
        <dbReference type="Google" id="ProtNLM"/>
    </source>
</evidence>
<dbReference type="AlphaFoldDB" id="A0A1S1YS95"/>
<evidence type="ECO:0000313" key="3">
    <source>
        <dbReference type="Proteomes" id="UP000179797"/>
    </source>
</evidence>
<dbReference type="RefSeq" id="WP_044217803.1">
    <property type="nucleotide sequence ID" value="NZ_JRYR02000002.1"/>
</dbReference>
<feature type="binding site" evidence="1">
    <location>
        <position position="256"/>
    </location>
    <ligand>
        <name>Mg(2+)</name>
        <dbReference type="ChEBI" id="CHEBI:18420"/>
        <label>1</label>
    </ligand>
</feature>
<protein>
    <recommendedName>
        <fullName evidence="4">ADP-ribosylglycohydrolase</fullName>
    </recommendedName>
</protein>
<sequence>MLNNKEFYNKILGGWLGKCAGGILGAPIEGYKCFNDIELSDKLFETNFPNDDLDLQILWLDMVAKKGPKVRHSDFTKHWNDHVDFPWNEYGIATRNIKIGLDNPDTGKHNNNYWNESMGSPIRSEIWGMLCAGNPEKAAYYARLDSQVDHNGFSDDAEAYFSAAAAIAFTKSDTNEILRDALAYIASDSLMHDLVNKVMYWHTKFDKDIVTGKIKSVYGDADFTSAPMNIAYTILALVEAQGDFDHVIEALHYGHDSDCIVATAGALIGIIRGADEIPELWKKRIGNVLVISPEITGIDCPESISDLTEKTCQVAQMFQGEQAIVDFSSVEKFEVENHNKLALHTELTIFPSLEDQRNGVVKVVVENFETTSNNYSISLVSDYFEAQTASINGVEPGKTGTVVLALDFISTVALPNAMAFDYTLKVKQGEEEVTFNKGVPFYGQWRMFGPFIQDDQSLAPMNEQYPDHGLPSMPSATYMNHDLQKASQEYLSQDFFHQLDEKTLDAQPFEVQTITPESMSMDLSKYFYGKGERSVYLQTVVSSPSDLKKWLCFGQSNFVTVWLNGEEIFKNDHQMRRWPSTFYTELNLEEGDNLIVIRLDFINDDFVFDIGLKDHNERHPHQTQWAVDLNFSSKIMNKATVTV</sequence>
<feature type="binding site" evidence="1">
    <location>
        <position position="258"/>
    </location>
    <ligand>
        <name>Mg(2+)</name>
        <dbReference type="ChEBI" id="CHEBI:18420"/>
        <label>1</label>
    </ligand>
</feature>
<gene>
    <name evidence="2" type="ORF">NH26_20020</name>
</gene>